<dbReference type="RefSeq" id="WP_100513494.1">
    <property type="nucleotide sequence ID" value="NZ_PEBK01000008.1"/>
</dbReference>
<dbReference type="EMBL" id="PEBK01000008">
    <property type="protein sequence ID" value="PJM74802.1"/>
    <property type="molecule type" value="Genomic_DNA"/>
</dbReference>
<dbReference type="Proteomes" id="UP000231451">
    <property type="component" value="Unassembled WGS sequence"/>
</dbReference>
<evidence type="ECO:0000259" key="3">
    <source>
        <dbReference type="Pfam" id="PF18885"/>
    </source>
</evidence>
<gene>
    <name evidence="4" type="ORF">CSQ87_08755</name>
</gene>
<evidence type="ECO:0000256" key="2">
    <source>
        <dbReference type="SAM" id="MobiDB-lite"/>
    </source>
</evidence>
<feature type="domain" description="DUF5648" evidence="3">
    <location>
        <begin position="76"/>
        <end position="220"/>
    </location>
</feature>
<dbReference type="InterPro" id="IPR042229">
    <property type="entry name" value="Listeria/Bacterioides_rpt_sf"/>
</dbReference>
<comment type="caution">
    <text evidence="4">The sequence shown here is derived from an EMBL/GenBank/DDBJ whole genome shotgun (WGS) entry which is preliminary data.</text>
</comment>
<accession>A0A2M9HDC4</accession>
<feature type="region of interest" description="Disordered" evidence="2">
    <location>
        <begin position="1"/>
        <end position="28"/>
    </location>
</feature>
<evidence type="ECO:0000256" key="1">
    <source>
        <dbReference type="ARBA" id="ARBA00004196"/>
    </source>
</evidence>
<dbReference type="Gene3D" id="2.60.40.4270">
    <property type="entry name" value="Listeria-Bacteroides repeat domain"/>
    <property type="match status" value="1"/>
</dbReference>
<dbReference type="OrthoDB" id="3237485at2"/>
<evidence type="ECO:0000313" key="4">
    <source>
        <dbReference type="EMBL" id="PJM74802.1"/>
    </source>
</evidence>
<evidence type="ECO:0000313" key="5">
    <source>
        <dbReference type="Proteomes" id="UP000231451"/>
    </source>
</evidence>
<comment type="subcellular location">
    <subcellularLocation>
        <location evidence="1">Cell envelope</location>
    </subcellularLocation>
</comment>
<organism evidence="4 5">
    <name type="scientific">Bifidobacterium simiarum</name>
    <dbReference type="NCBI Taxonomy" id="2045441"/>
    <lineage>
        <taxon>Bacteria</taxon>
        <taxon>Bacillati</taxon>
        <taxon>Actinomycetota</taxon>
        <taxon>Actinomycetes</taxon>
        <taxon>Bifidobacteriales</taxon>
        <taxon>Bifidobacteriaceae</taxon>
        <taxon>Bifidobacterium</taxon>
    </lineage>
</organism>
<dbReference type="InterPro" id="IPR013378">
    <property type="entry name" value="InlB-like_B-rpt"/>
</dbReference>
<dbReference type="InterPro" id="IPR043708">
    <property type="entry name" value="DUF5648"/>
</dbReference>
<dbReference type="AlphaFoldDB" id="A0A2M9HDC4"/>
<name>A0A2M9HDC4_9BIFI</name>
<dbReference type="GO" id="GO:0030313">
    <property type="term" value="C:cell envelope"/>
    <property type="evidence" value="ECO:0007669"/>
    <property type="project" value="UniProtKB-SubCell"/>
</dbReference>
<dbReference type="Pfam" id="PF18885">
    <property type="entry name" value="DUF5648"/>
    <property type="match status" value="1"/>
</dbReference>
<proteinExistence type="predicted"/>
<reference evidence="4 5" key="1">
    <citation type="submission" date="2017-10" db="EMBL/GenBank/DDBJ databases">
        <title>Draft genome sequences of strains TRE 1, TRE 9, TRE H and TRI 7, isolated from tamarins, belonging to four potential novel Bifidobacterium species.</title>
        <authorList>
            <person name="Mattarelli P."/>
            <person name="Modesto M."/>
            <person name="Puglisi E."/>
            <person name="Morelli L."/>
            <person name="Spezio C."/>
            <person name="Bonetti A."/>
            <person name="Sandri C."/>
        </authorList>
    </citation>
    <scope>NUCLEOTIDE SEQUENCE [LARGE SCALE GENOMIC DNA]</scope>
    <source>
        <strain evidence="5">TRI7</strain>
    </source>
</reference>
<keyword evidence="5" id="KW-1185">Reference proteome</keyword>
<dbReference type="Pfam" id="PF09479">
    <property type="entry name" value="Flg_new"/>
    <property type="match status" value="1"/>
</dbReference>
<protein>
    <recommendedName>
        <fullName evidence="3">DUF5648 domain-containing protein</fullName>
    </recommendedName>
</protein>
<dbReference type="NCBIfam" id="TIGR02543">
    <property type="entry name" value="List_Bact_rpt"/>
    <property type="match status" value="1"/>
</dbReference>
<sequence>MSFDSAGGTVVASQKVADGSRASQPAAPTRSGYTFAGWYNGSTRYDFTTPVKSDLRLTARWTKNSTTTPSARQVPVYRVYNRNSGLHHYTTNKAENDMLVRLGWRDENHGRSSFITVSKDTPGARPVYREYNRRSGNHNWTLNKAEHDMLVRLGWRNEGVAWYTSPKGANVYRLYNPKPYHKPKHGRGNGGGEHVYTTSYGEYLAVIRAGWRGEGIAWQSL</sequence>